<dbReference type="Proteomes" id="UP001567538">
    <property type="component" value="Unassembled WGS sequence"/>
</dbReference>
<reference evidence="1 2" key="1">
    <citation type="submission" date="2024-06" db="EMBL/GenBank/DDBJ databases">
        <title>A chromosome level genome sequence of Diviner's sage (Salvia divinorum).</title>
        <authorList>
            <person name="Ford S.A."/>
            <person name="Ro D.-K."/>
            <person name="Ness R.W."/>
            <person name="Phillips M.A."/>
        </authorList>
    </citation>
    <scope>NUCLEOTIDE SEQUENCE [LARGE SCALE GENOMIC DNA]</scope>
    <source>
        <strain evidence="1">SAF-2024a</strain>
        <tissue evidence="1">Leaf</tissue>
    </source>
</reference>
<dbReference type="EMBL" id="JBEAFC010000002">
    <property type="protein sequence ID" value="KAL1568258.1"/>
    <property type="molecule type" value="Genomic_DNA"/>
</dbReference>
<comment type="caution">
    <text evidence="1">The sequence shown here is derived from an EMBL/GenBank/DDBJ whole genome shotgun (WGS) entry which is preliminary data.</text>
</comment>
<name>A0ABD1IHR2_SALDI</name>
<keyword evidence="2" id="KW-1185">Reference proteome</keyword>
<proteinExistence type="predicted"/>
<evidence type="ECO:0000313" key="1">
    <source>
        <dbReference type="EMBL" id="KAL1568258.1"/>
    </source>
</evidence>
<protein>
    <submittedName>
        <fullName evidence="1">Heparan-alpha-glucosaminide N-acetyltransferase-like</fullName>
    </submittedName>
</protein>
<sequence>MGDDKLIRDDGNEGTFDLQVKNCVMCIESISYGGDAESAYLKSNTPSPRLWAPIFWTDRKPRGRAEIILWD</sequence>
<accession>A0ABD1IHR2</accession>
<gene>
    <name evidence="1" type="ORF">AAHA92_03650</name>
</gene>
<evidence type="ECO:0000313" key="2">
    <source>
        <dbReference type="Proteomes" id="UP001567538"/>
    </source>
</evidence>
<organism evidence="1 2">
    <name type="scientific">Salvia divinorum</name>
    <name type="common">Maria pastora</name>
    <name type="synonym">Diviner's sage</name>
    <dbReference type="NCBI Taxonomy" id="28513"/>
    <lineage>
        <taxon>Eukaryota</taxon>
        <taxon>Viridiplantae</taxon>
        <taxon>Streptophyta</taxon>
        <taxon>Embryophyta</taxon>
        <taxon>Tracheophyta</taxon>
        <taxon>Spermatophyta</taxon>
        <taxon>Magnoliopsida</taxon>
        <taxon>eudicotyledons</taxon>
        <taxon>Gunneridae</taxon>
        <taxon>Pentapetalae</taxon>
        <taxon>asterids</taxon>
        <taxon>lamiids</taxon>
        <taxon>Lamiales</taxon>
        <taxon>Lamiaceae</taxon>
        <taxon>Nepetoideae</taxon>
        <taxon>Mentheae</taxon>
        <taxon>Salviinae</taxon>
        <taxon>Salvia</taxon>
        <taxon>Salvia subgen. Calosphace</taxon>
    </lineage>
</organism>
<dbReference type="AlphaFoldDB" id="A0ABD1IHR2"/>